<dbReference type="EMBL" id="LR134406">
    <property type="protein sequence ID" value="VEH69658.1"/>
    <property type="molecule type" value="Genomic_DNA"/>
</dbReference>
<dbReference type="Proteomes" id="UP000273044">
    <property type="component" value="Chromosome"/>
</dbReference>
<evidence type="ECO:0000313" key="5">
    <source>
        <dbReference type="Proteomes" id="UP000273044"/>
    </source>
</evidence>
<dbReference type="AlphaFoldDB" id="A0A3S4UBL7"/>
<feature type="domain" description="SWIM-type" evidence="3">
    <location>
        <begin position="53"/>
        <end position="87"/>
    </location>
</feature>
<protein>
    <recommendedName>
        <fullName evidence="3">SWIM-type domain-containing protein</fullName>
    </recommendedName>
</protein>
<dbReference type="PROSITE" id="PS50966">
    <property type="entry name" value="ZF_SWIM"/>
    <property type="match status" value="2"/>
</dbReference>
<dbReference type="GO" id="GO:0008270">
    <property type="term" value="F:zinc ion binding"/>
    <property type="evidence" value="ECO:0007669"/>
    <property type="project" value="UniProtKB-KW"/>
</dbReference>
<evidence type="ECO:0000259" key="3">
    <source>
        <dbReference type="PROSITE" id="PS50966"/>
    </source>
</evidence>
<organism evidence="4 5">
    <name type="scientific">Arachnia propionica</name>
    <dbReference type="NCBI Taxonomy" id="1750"/>
    <lineage>
        <taxon>Bacteria</taxon>
        <taxon>Bacillati</taxon>
        <taxon>Actinomycetota</taxon>
        <taxon>Actinomycetes</taxon>
        <taxon>Propionibacteriales</taxon>
        <taxon>Propionibacteriaceae</taxon>
        <taxon>Arachnia</taxon>
    </lineage>
</organism>
<dbReference type="GeneID" id="64406411"/>
<keyword evidence="1" id="KW-0863">Zinc-finger</keyword>
<evidence type="ECO:0000313" key="4">
    <source>
        <dbReference type="EMBL" id="VEH69658.1"/>
    </source>
</evidence>
<keyword evidence="1" id="KW-0862">Zinc</keyword>
<evidence type="ECO:0000256" key="2">
    <source>
        <dbReference type="SAM" id="MobiDB-lite"/>
    </source>
</evidence>
<dbReference type="Pfam" id="PF04434">
    <property type="entry name" value="SWIM"/>
    <property type="match status" value="2"/>
</dbReference>
<evidence type="ECO:0000256" key="1">
    <source>
        <dbReference type="PROSITE-ProRule" id="PRU00325"/>
    </source>
</evidence>
<feature type="region of interest" description="Disordered" evidence="2">
    <location>
        <begin position="96"/>
        <end position="122"/>
    </location>
</feature>
<keyword evidence="5" id="KW-1185">Reference proteome</keyword>
<name>A0A3S4UBL7_9ACTN</name>
<accession>A0A3S4UBL7</accession>
<sequence>MSRPDLLRLSGDVLEDLTNRGTLRRARKELGAAALTVTEADDGTVTVSADDGTTCVLYANRPFAEWTCSCLAANNCRHIVRAILHYQAACSEPGVIEDEEPDSTDLPGQETPRAAAPGKVEPEAVFNPASITREHLRAALSPAALRRADQLAGQGLLAHVGSIRGISVVRIHHPTPVSVRFLAGADLNYVRCTCHDPDPCLHVAVAVAAAAGRRFGDTGLVSVAGDAWRPDASLLSEIRGAVGELVRVGAESGHRNLRGVWRRLAVRAREAELHHVADVLDELLDELARYETRSQEFTPSRLVELSAELLARAMSLANPEPARIPDRLVAGSPAQQTRVSKARLIGLGTEFVELDDECRLIAHLVDARSGAPMRVTKRIIDKERRPSSQLAGGLVSGITIGNWGGGQVMSLGGRMFGHGDFSHTNRSAVSFPAGAMDQLETPFRVETITELATQQTRLPAVLDDRSAGTDLAACRVTSVGNIHFDPGISSLVADLRDTDGQSFQLVLHHTARRDGSVRATLIRLQSWEKDFPKDAFVSGRWRWGARSVVVDPLLLVGDGLPLQPHVAEPVATDVQWQTGTGDAPLTSPGALLRGLDSLLGELLLAGADRIHLRDQDWREFVRQARRAGSQLIADHAQAFLDHRDPARVEKLLLISAFGGPLA</sequence>
<dbReference type="InterPro" id="IPR007527">
    <property type="entry name" value="Znf_SWIM"/>
</dbReference>
<feature type="domain" description="SWIM-type" evidence="3">
    <location>
        <begin position="177"/>
        <end position="211"/>
    </location>
</feature>
<keyword evidence="1" id="KW-0479">Metal-binding</keyword>
<reference evidence="4 5" key="1">
    <citation type="submission" date="2018-12" db="EMBL/GenBank/DDBJ databases">
        <authorList>
            <consortium name="Pathogen Informatics"/>
        </authorList>
    </citation>
    <scope>NUCLEOTIDE SEQUENCE [LARGE SCALE GENOMIC DNA]</scope>
    <source>
        <strain evidence="4 5">NCTC12967</strain>
    </source>
</reference>
<proteinExistence type="predicted"/>
<gene>
    <name evidence="4" type="ORF">NCTC12967_00931</name>
</gene>
<dbReference type="RefSeq" id="WP_061787747.1">
    <property type="nucleotide sequence ID" value="NZ_LR134406.1"/>
</dbReference>